<comment type="similarity">
    <text evidence="1">Belongs to the ATP-dependent AMP-binding enzyme family.</text>
</comment>
<reference evidence="6" key="1">
    <citation type="submission" date="2017-03" db="EMBL/GenBank/DDBJ databases">
        <authorList>
            <person name="Monnet C."/>
        </authorList>
    </citation>
    <scope>NUCLEOTIDE SEQUENCE [LARGE SCALE GENOMIC DNA]</scope>
    <source>
        <strain evidence="6">SJ5-8</strain>
    </source>
</reference>
<organism evidence="5 6">
    <name type="scientific">Brevibacterium jeotgali</name>
    <dbReference type="NCBI Taxonomy" id="1262550"/>
    <lineage>
        <taxon>Bacteria</taxon>
        <taxon>Bacillati</taxon>
        <taxon>Actinomycetota</taxon>
        <taxon>Actinomycetes</taxon>
        <taxon>Micrococcales</taxon>
        <taxon>Brevibacteriaceae</taxon>
        <taxon>Brevibacterium</taxon>
    </lineage>
</organism>
<protein>
    <submittedName>
        <fullName evidence="5">Fatty-acyl-CoA synthase</fullName>
        <ecNumber evidence="5">6.2.1.-</ecNumber>
    </submittedName>
</protein>
<dbReference type="InterPro" id="IPR045851">
    <property type="entry name" value="AMP-bd_C_sf"/>
</dbReference>
<evidence type="ECO:0000313" key="6">
    <source>
        <dbReference type="Proteomes" id="UP000234462"/>
    </source>
</evidence>
<dbReference type="RefSeq" id="WP_219617094.1">
    <property type="nucleotide sequence ID" value="NZ_FXZM01000007.1"/>
</dbReference>
<dbReference type="AlphaFoldDB" id="A0A2H1L574"/>
<dbReference type="Pfam" id="PF13193">
    <property type="entry name" value="AMP-binding_C"/>
    <property type="match status" value="1"/>
</dbReference>
<evidence type="ECO:0000256" key="1">
    <source>
        <dbReference type="ARBA" id="ARBA00006432"/>
    </source>
</evidence>
<proteinExistence type="inferred from homology"/>
<dbReference type="InterPro" id="IPR025110">
    <property type="entry name" value="AMP-bd_C"/>
</dbReference>
<dbReference type="FunFam" id="3.30.300.30:FF:000008">
    <property type="entry name" value="2,3-dihydroxybenzoate-AMP ligase"/>
    <property type="match status" value="1"/>
</dbReference>
<evidence type="ECO:0000259" key="4">
    <source>
        <dbReference type="Pfam" id="PF13193"/>
    </source>
</evidence>
<dbReference type="EC" id="6.2.1.-" evidence="5"/>
<keyword evidence="2 5" id="KW-0436">Ligase</keyword>
<gene>
    <name evidence="5" type="ORF">BJEO58_01640</name>
</gene>
<feature type="domain" description="AMP-binding enzyme C-terminal" evidence="4">
    <location>
        <begin position="451"/>
        <end position="527"/>
    </location>
</feature>
<dbReference type="PANTHER" id="PTHR43767:SF1">
    <property type="entry name" value="NONRIBOSOMAL PEPTIDE SYNTHASE PES1 (EUROFUNG)-RELATED"/>
    <property type="match status" value="1"/>
</dbReference>
<evidence type="ECO:0000259" key="3">
    <source>
        <dbReference type="Pfam" id="PF00501"/>
    </source>
</evidence>
<name>A0A2H1L574_9MICO</name>
<dbReference type="PROSITE" id="PS00455">
    <property type="entry name" value="AMP_BINDING"/>
    <property type="match status" value="1"/>
</dbReference>
<sequence length="541" mass="57335">MMQNPQRAVSTAVPTEVSSGTAATALDALSPEEQLGASRRLHWMNMLSLHAHSRTDDVALTGAEGAVTWGQLDARVSAVAADLQERGVVPGDRVFILSLNSVSYATALLAINSVGGIAVPLNIRSVAAEIDYLVTDSGAKVGFADQMGAGILADAPEAAKIPLIGFGEQFEQIASSGKAHRFVDVAESDTALIVYTSGTTSAPKGVMLTHLNFAAQAINTNRLGPAGTEHEVAMIVVPLFHIAGLGFLYPAFFNGTKVVIAPPQALMKMEALADLIESERVTKLFLVPTLWQALCSLPGIRERSLPLDAISWGASPASRETLQLMADTFPDAVISAAFGQTEMAPTTCALTGEDSFRKMGSVGKPIGMVAARVIDAMGDDVAQGETGEIVYRGPGYMQGYWNKPEETVKSSAGGWFHSGDLVQVDDEGFHYVVDRAKDIIISGGENISSVEVEQAVAAHPKVADASVIGVPDAKWVETPLAIVAAADPADPPTLEEIQAFISDRIASFKKPTRLEIVEELPRNASGKLQKHLLRKEFAPEE</sequence>
<dbReference type="InterPro" id="IPR000873">
    <property type="entry name" value="AMP-dep_synth/lig_dom"/>
</dbReference>
<keyword evidence="6" id="KW-1185">Reference proteome</keyword>
<dbReference type="PANTHER" id="PTHR43767">
    <property type="entry name" value="LONG-CHAIN-FATTY-ACID--COA LIGASE"/>
    <property type="match status" value="1"/>
</dbReference>
<dbReference type="EMBL" id="FXZM01000007">
    <property type="protein sequence ID" value="SMY12046.1"/>
    <property type="molecule type" value="Genomic_DNA"/>
</dbReference>
<dbReference type="InterPro" id="IPR042099">
    <property type="entry name" value="ANL_N_sf"/>
</dbReference>
<dbReference type="Proteomes" id="UP000234462">
    <property type="component" value="Unassembled WGS sequence"/>
</dbReference>
<evidence type="ECO:0000256" key="2">
    <source>
        <dbReference type="ARBA" id="ARBA00022598"/>
    </source>
</evidence>
<dbReference type="GO" id="GO:0016878">
    <property type="term" value="F:acid-thiol ligase activity"/>
    <property type="evidence" value="ECO:0007669"/>
    <property type="project" value="UniProtKB-ARBA"/>
</dbReference>
<dbReference type="InterPro" id="IPR020845">
    <property type="entry name" value="AMP-binding_CS"/>
</dbReference>
<dbReference type="Gene3D" id="3.40.50.12780">
    <property type="entry name" value="N-terminal domain of ligase-like"/>
    <property type="match status" value="1"/>
</dbReference>
<dbReference type="SUPFAM" id="SSF56801">
    <property type="entry name" value="Acetyl-CoA synthetase-like"/>
    <property type="match status" value="1"/>
</dbReference>
<dbReference type="Gene3D" id="3.30.300.30">
    <property type="match status" value="1"/>
</dbReference>
<dbReference type="Pfam" id="PF00501">
    <property type="entry name" value="AMP-binding"/>
    <property type="match status" value="1"/>
</dbReference>
<accession>A0A2H1L574</accession>
<dbReference type="InterPro" id="IPR050237">
    <property type="entry name" value="ATP-dep_AMP-bd_enzyme"/>
</dbReference>
<feature type="domain" description="AMP-dependent synthetase/ligase" evidence="3">
    <location>
        <begin position="50"/>
        <end position="401"/>
    </location>
</feature>
<evidence type="ECO:0000313" key="5">
    <source>
        <dbReference type="EMBL" id="SMY12046.1"/>
    </source>
</evidence>